<feature type="domain" description="VOC" evidence="1">
    <location>
        <begin position="179"/>
        <end position="293"/>
    </location>
</feature>
<reference evidence="2 3" key="1">
    <citation type="submission" date="2018-10" db="EMBL/GenBank/DDBJ databases">
        <title>Xanthobacter tagetidis genome sequencing and assembly.</title>
        <authorList>
            <person name="Maclea K.S."/>
            <person name="Goen A.E."/>
            <person name="Fatima S.A."/>
        </authorList>
    </citation>
    <scope>NUCLEOTIDE SEQUENCE [LARGE SCALE GENOMIC DNA]</scope>
    <source>
        <strain evidence="2 3">ATCC 700314</strain>
    </source>
</reference>
<sequence>MPDLRPDAHPGDAPALLPDGLALGPVTLRSRDPDALVPFYRAAVGLDVLARAEGGVVLGAGGRPLVEVVRDAAAPLPPARAPGLFHLAVRVPDRAALAARLLAARRLGLRLGASDHLVSEALYLDDPDGNGVEIYRDRPREAWPATEDGTIAMETLPLNLAALSGEATEEGGPAPAGTDMGHVHLKVSDLDAARRFWVDLVGFTVMAAYPGALFVSAGGYHHHLGLNVWHSAGGAPPPKGSTGLDHFEVRLPGDGVAALAGRLAAAGWPFARQDGGIVTADPSGNGVAFRAAG</sequence>
<dbReference type="Pfam" id="PF00903">
    <property type="entry name" value="Glyoxalase"/>
    <property type="match status" value="1"/>
</dbReference>
<dbReference type="Proteomes" id="UP000269692">
    <property type="component" value="Unassembled WGS sequence"/>
</dbReference>
<evidence type="ECO:0000313" key="3">
    <source>
        <dbReference type="Proteomes" id="UP000269692"/>
    </source>
</evidence>
<feature type="domain" description="VOC" evidence="1">
    <location>
        <begin position="22"/>
        <end position="137"/>
    </location>
</feature>
<gene>
    <name evidence="2" type="ORF">D9R14_10155</name>
</gene>
<keyword evidence="3" id="KW-1185">Reference proteome</keyword>
<dbReference type="InterPro" id="IPR029068">
    <property type="entry name" value="Glyas_Bleomycin-R_OHBP_Dase"/>
</dbReference>
<dbReference type="Pfam" id="PF18029">
    <property type="entry name" value="Glyoxalase_6"/>
    <property type="match status" value="1"/>
</dbReference>
<dbReference type="EMBL" id="RCTF01000007">
    <property type="protein sequence ID" value="RLP78625.1"/>
    <property type="molecule type" value="Genomic_DNA"/>
</dbReference>
<dbReference type="SUPFAM" id="SSF54593">
    <property type="entry name" value="Glyoxalase/Bleomycin resistance protein/Dihydroxybiphenyl dioxygenase"/>
    <property type="match status" value="2"/>
</dbReference>
<dbReference type="InterPro" id="IPR037523">
    <property type="entry name" value="VOC_core"/>
</dbReference>
<proteinExistence type="predicted"/>
<dbReference type="PANTHER" id="PTHR43279:SF1">
    <property type="entry name" value="CATECHOL-2,3-DIOXYGENASE"/>
    <property type="match status" value="1"/>
</dbReference>
<dbReference type="AlphaFoldDB" id="A0A3L7AF30"/>
<dbReference type="InterPro" id="IPR041581">
    <property type="entry name" value="Glyoxalase_6"/>
</dbReference>
<evidence type="ECO:0000313" key="2">
    <source>
        <dbReference type="EMBL" id="RLP78625.1"/>
    </source>
</evidence>
<dbReference type="PROSITE" id="PS51819">
    <property type="entry name" value="VOC"/>
    <property type="match status" value="2"/>
</dbReference>
<evidence type="ECO:0000259" key="1">
    <source>
        <dbReference type="PROSITE" id="PS51819"/>
    </source>
</evidence>
<dbReference type="OrthoDB" id="9792626at2"/>
<accession>A0A3L7AF30</accession>
<organism evidence="2 3">
    <name type="scientific">Xanthobacter tagetidis</name>
    <dbReference type="NCBI Taxonomy" id="60216"/>
    <lineage>
        <taxon>Bacteria</taxon>
        <taxon>Pseudomonadati</taxon>
        <taxon>Pseudomonadota</taxon>
        <taxon>Alphaproteobacteria</taxon>
        <taxon>Hyphomicrobiales</taxon>
        <taxon>Xanthobacteraceae</taxon>
        <taxon>Xanthobacter</taxon>
    </lineage>
</organism>
<dbReference type="Gene3D" id="3.10.180.10">
    <property type="entry name" value="2,3-Dihydroxybiphenyl 1,2-Dioxygenase, domain 1"/>
    <property type="match status" value="2"/>
</dbReference>
<comment type="caution">
    <text evidence="2">The sequence shown here is derived from an EMBL/GenBank/DDBJ whole genome shotgun (WGS) entry which is preliminary data.</text>
</comment>
<dbReference type="RefSeq" id="WP_121623218.1">
    <property type="nucleotide sequence ID" value="NZ_JACIIW010000005.1"/>
</dbReference>
<dbReference type="PANTHER" id="PTHR43279">
    <property type="entry name" value="CATECHOL-2,3-DIOXYGENASE"/>
    <property type="match status" value="1"/>
</dbReference>
<dbReference type="InterPro" id="IPR004360">
    <property type="entry name" value="Glyas_Fos-R_dOase_dom"/>
</dbReference>
<name>A0A3L7AF30_9HYPH</name>
<protein>
    <submittedName>
        <fullName evidence="2">VOC family protein</fullName>
    </submittedName>
</protein>